<comment type="catalytic activity">
    <reaction evidence="10">
        <text>L-seryl-[protein] + ATP = O-phospho-L-seryl-[protein] + ADP + H(+)</text>
        <dbReference type="Rhea" id="RHEA:17989"/>
        <dbReference type="Rhea" id="RHEA-COMP:9863"/>
        <dbReference type="Rhea" id="RHEA-COMP:11604"/>
        <dbReference type="ChEBI" id="CHEBI:15378"/>
        <dbReference type="ChEBI" id="CHEBI:29999"/>
        <dbReference type="ChEBI" id="CHEBI:30616"/>
        <dbReference type="ChEBI" id="CHEBI:83421"/>
        <dbReference type="ChEBI" id="CHEBI:456216"/>
        <dbReference type="EC" id="2.7.11.1"/>
    </reaction>
    <physiologicalReaction direction="left-to-right" evidence="10">
        <dbReference type="Rhea" id="RHEA:17990"/>
    </physiologicalReaction>
</comment>
<dbReference type="GO" id="GO:0005524">
    <property type="term" value="F:ATP binding"/>
    <property type="evidence" value="ECO:0007669"/>
    <property type="project" value="UniProtKB-KW"/>
</dbReference>
<evidence type="ECO:0000256" key="8">
    <source>
        <dbReference type="ARBA" id="ARBA00037982"/>
    </source>
</evidence>
<dbReference type="AlphaFoldDB" id="A0A329SWX9"/>
<feature type="region of interest" description="Disordered" evidence="11">
    <location>
        <begin position="400"/>
        <end position="424"/>
    </location>
</feature>
<organism evidence="16 17">
    <name type="scientific">Phytophthora cactorum</name>
    <dbReference type="NCBI Taxonomy" id="29920"/>
    <lineage>
        <taxon>Eukaryota</taxon>
        <taxon>Sar</taxon>
        <taxon>Stramenopiles</taxon>
        <taxon>Oomycota</taxon>
        <taxon>Peronosporomycetes</taxon>
        <taxon>Peronosporales</taxon>
        <taxon>Peronosporaceae</taxon>
        <taxon>Phytophthora</taxon>
    </lineage>
</organism>
<dbReference type="GO" id="GO:0005634">
    <property type="term" value="C:nucleus"/>
    <property type="evidence" value="ECO:0007669"/>
    <property type="project" value="TreeGrafter"/>
</dbReference>
<evidence type="ECO:0000313" key="16">
    <source>
        <dbReference type="EMBL" id="RAW40971.1"/>
    </source>
</evidence>
<dbReference type="PROSITE" id="PS00108">
    <property type="entry name" value="PROTEIN_KINASE_ST"/>
    <property type="match status" value="1"/>
</dbReference>
<name>A0A329SWX9_9STRA</name>
<dbReference type="InterPro" id="IPR050339">
    <property type="entry name" value="CC_SR_Kinase"/>
</dbReference>
<keyword evidence="4" id="KW-0547">Nucleotide-binding</keyword>
<dbReference type="GO" id="GO:0004694">
    <property type="term" value="F:eukaryotic translation initiation factor 2alpha kinase activity"/>
    <property type="evidence" value="ECO:0007669"/>
    <property type="project" value="TreeGrafter"/>
</dbReference>
<accession>A0A329SWX9</accession>
<dbReference type="FunFam" id="1.10.510.10:FF:000925">
    <property type="entry name" value="PEK protein kinase"/>
    <property type="match status" value="1"/>
</dbReference>
<evidence type="ECO:0000313" key="13">
    <source>
        <dbReference type="EMBL" id="KAG2922916.1"/>
    </source>
</evidence>
<dbReference type="Gene3D" id="3.30.200.20">
    <property type="entry name" value="Phosphorylase Kinase, domain 1"/>
    <property type="match status" value="1"/>
</dbReference>
<comment type="caution">
    <text evidence="16">The sequence shown here is derived from an EMBL/GenBank/DDBJ whole genome shotgun (WGS) entry which is preliminary data.</text>
</comment>
<feature type="region of interest" description="Disordered" evidence="11">
    <location>
        <begin position="97"/>
        <end position="125"/>
    </location>
</feature>
<dbReference type="InterPro" id="IPR008271">
    <property type="entry name" value="Ser/Thr_kinase_AS"/>
</dbReference>
<dbReference type="STRING" id="29920.A0A329SWX9"/>
<dbReference type="GO" id="GO:0005737">
    <property type="term" value="C:cytoplasm"/>
    <property type="evidence" value="ECO:0007669"/>
    <property type="project" value="TreeGrafter"/>
</dbReference>
<dbReference type="Proteomes" id="UP000736787">
    <property type="component" value="Unassembled WGS sequence"/>
</dbReference>
<evidence type="ECO:0000259" key="12">
    <source>
        <dbReference type="PROSITE" id="PS50011"/>
    </source>
</evidence>
<dbReference type="EMBL" id="RCMI01000245">
    <property type="protein sequence ID" value="KAG2922916.1"/>
    <property type="molecule type" value="Genomic_DNA"/>
</dbReference>
<evidence type="ECO:0000256" key="10">
    <source>
        <dbReference type="ARBA" id="ARBA00048977"/>
    </source>
</evidence>
<dbReference type="InterPro" id="IPR011009">
    <property type="entry name" value="Kinase-like_dom_sf"/>
</dbReference>
<evidence type="ECO:0000256" key="1">
    <source>
        <dbReference type="ARBA" id="ARBA00012513"/>
    </source>
</evidence>
<keyword evidence="6" id="KW-0067">ATP-binding</keyword>
<evidence type="ECO:0000256" key="3">
    <source>
        <dbReference type="ARBA" id="ARBA00022679"/>
    </source>
</evidence>
<protein>
    <recommendedName>
        <fullName evidence="1">non-specific serine/threonine protein kinase</fullName>
        <ecNumber evidence="1">2.7.11.1</ecNumber>
    </recommendedName>
</protein>
<evidence type="ECO:0000256" key="4">
    <source>
        <dbReference type="ARBA" id="ARBA00022741"/>
    </source>
</evidence>
<dbReference type="OrthoDB" id="341578at2759"/>
<reference evidence="16 17" key="1">
    <citation type="submission" date="2018-01" db="EMBL/GenBank/DDBJ databases">
        <title>Draft genome of the strawberry crown rot pathogen Phytophthora cactorum.</title>
        <authorList>
            <person name="Armitage A.D."/>
            <person name="Lysoe E."/>
            <person name="Nellist C.F."/>
            <person name="Harrison R.J."/>
            <person name="Brurberg M.B."/>
        </authorList>
    </citation>
    <scope>NUCLEOTIDE SEQUENCE [LARGE SCALE GENOMIC DNA]</scope>
    <source>
        <strain evidence="16 17">10300</strain>
    </source>
</reference>
<dbReference type="EMBL" id="MJFZ01000038">
    <property type="protein sequence ID" value="RAW40971.1"/>
    <property type="molecule type" value="Genomic_DNA"/>
</dbReference>
<dbReference type="Gene3D" id="1.10.510.10">
    <property type="entry name" value="Transferase(Phosphotransferase) domain 1"/>
    <property type="match status" value="1"/>
</dbReference>
<dbReference type="GO" id="GO:0017148">
    <property type="term" value="P:negative regulation of translation"/>
    <property type="evidence" value="ECO:0007669"/>
    <property type="project" value="UniProtKB-KW"/>
</dbReference>
<dbReference type="EMBL" id="RCMV01000224">
    <property type="protein sequence ID" value="KAG3221314.1"/>
    <property type="molecule type" value="Genomic_DNA"/>
</dbReference>
<sequence>MQGSFAFGLAKNGVNGLPGVRRAATASQIGGRLPSPSSPVSTDSGTAVSWSSDGAFDEALATTMTAIPRVASSPIAFADLGSDQAALAAKAAAARAGSVIGKTPTPEAAQGDELHPSKRGTSVDKTNPFIGYFQTGTEESDALAAAVSGAAGAKTLASPMPSPPPAPVRRVPIRTQSSATLSSMSAFYPSAFFTPQKRMTEWLGPQGSRLPFFKQREAMEPTQQKQHQDEQKKRTAFLESLKWEPSAMALQATTDENQERQVQHKRAAFKRTVSMPAAMSSKAAVAALSPIVSSSSEVKDITTSSLTQGDSFTSNSRFEQDFEVVGSLGEGGQGSVFKVRSKVDGCYYAIKKVVLPRATELDATRAESQALREVRLMASMAPHPNVVRYHTAWTEEDACVPHKSSSTESIRGSDVPSLESDYSPENLQRQQLELLDEEADQRMNSVEADDQTFSLEFSSESLSFDEYSTPGFTFEDEGEDEDSVGLCVDDEAAFGQPGELKNEVRVAPAEPVAMKSQVILYIQMELCGTAVNSVPSTPTAAEPIHHILDQFKSPQQDLQQFGDETHSNLGAWLRSSLEERSAWSNTSDIHQEGLKLFLNAVQGVAHMHSYGVIHRDLKPDNIFIHGDQAKIGDFGLSKSVFTDSSYGAVSPRERLQELGLSDGDHTTALGTFTYASPEQLGYRFSSSNMLKNAATRLKSAKYSIKSDIFALGVILLELCCPFSTMMERSQVLTGVRHGVVPHKARQHYPMEMDLVLRMTSIDPGERPTSEEVCEQLRKIMAASSTAVTPASALEELRELQTKLTVAVRQLRDRSQATLQLEALVSELNDKVKNVGIALA</sequence>
<keyword evidence="7" id="KW-0652">Protein synthesis inhibitor</keyword>
<evidence type="ECO:0000313" key="15">
    <source>
        <dbReference type="EMBL" id="KAG3221314.1"/>
    </source>
</evidence>
<evidence type="ECO:0000256" key="2">
    <source>
        <dbReference type="ARBA" id="ARBA00022527"/>
    </source>
</evidence>
<evidence type="ECO:0000256" key="6">
    <source>
        <dbReference type="ARBA" id="ARBA00022840"/>
    </source>
</evidence>
<feature type="region of interest" description="Disordered" evidence="11">
    <location>
        <begin position="27"/>
        <end position="46"/>
    </location>
</feature>
<evidence type="ECO:0000313" key="17">
    <source>
        <dbReference type="Proteomes" id="UP000251314"/>
    </source>
</evidence>
<evidence type="ECO:0000256" key="11">
    <source>
        <dbReference type="SAM" id="MobiDB-lite"/>
    </source>
</evidence>
<dbReference type="SMART" id="SM00220">
    <property type="entry name" value="S_TKc"/>
    <property type="match status" value="1"/>
</dbReference>
<dbReference type="PROSITE" id="PS50011">
    <property type="entry name" value="PROTEIN_KINASE_DOM"/>
    <property type="match status" value="1"/>
</dbReference>
<dbReference type="PANTHER" id="PTHR11042:SF160">
    <property type="entry name" value="EUKARYOTIC TRANSLATION INITIATION FACTOR 2-ALPHA KINASE 1"/>
    <property type="match status" value="1"/>
</dbReference>
<evidence type="ECO:0000313" key="14">
    <source>
        <dbReference type="EMBL" id="KAG2940394.1"/>
    </source>
</evidence>
<dbReference type="Proteomes" id="UP000760860">
    <property type="component" value="Unassembled WGS sequence"/>
</dbReference>
<feature type="domain" description="Protein kinase" evidence="12">
    <location>
        <begin position="322"/>
        <end position="780"/>
    </location>
</feature>
<evidence type="ECO:0000256" key="5">
    <source>
        <dbReference type="ARBA" id="ARBA00022777"/>
    </source>
</evidence>
<evidence type="ECO:0000256" key="7">
    <source>
        <dbReference type="ARBA" id="ARBA00023193"/>
    </source>
</evidence>
<dbReference type="InterPro" id="IPR000719">
    <property type="entry name" value="Prot_kinase_dom"/>
</dbReference>
<keyword evidence="3" id="KW-0808">Transferase</keyword>
<dbReference type="Proteomes" id="UP000774804">
    <property type="component" value="Unassembled WGS sequence"/>
</dbReference>
<dbReference type="PANTHER" id="PTHR11042">
    <property type="entry name" value="EUKARYOTIC TRANSLATION INITIATION FACTOR 2-ALPHA KINASE EIF2-ALPHA KINASE -RELATED"/>
    <property type="match status" value="1"/>
</dbReference>
<dbReference type="EMBL" id="RCMK01000258">
    <property type="protein sequence ID" value="KAG2940394.1"/>
    <property type="molecule type" value="Genomic_DNA"/>
</dbReference>
<comment type="similarity">
    <text evidence="8">Belongs to the protein kinase superfamily. Ser/Thr protein kinase family. GCN2 subfamily.</text>
</comment>
<keyword evidence="17" id="KW-1185">Reference proteome</keyword>
<dbReference type="EC" id="2.7.11.1" evidence="1"/>
<dbReference type="Pfam" id="PF00069">
    <property type="entry name" value="Pkinase"/>
    <property type="match status" value="2"/>
</dbReference>
<keyword evidence="2" id="KW-0723">Serine/threonine-protein kinase</keyword>
<gene>
    <name evidence="16" type="ORF">PC110_g2815</name>
    <name evidence="13" type="ORF">PC115_g9105</name>
    <name evidence="14" type="ORF">PC117_g10542</name>
    <name evidence="15" type="ORF">PC129_g7945</name>
</gene>
<reference evidence="15" key="2">
    <citation type="submission" date="2018-05" db="EMBL/GenBank/DDBJ databases">
        <title>Effector identification in a new, highly contiguous assembly of the strawberry crown rot pathogen Phytophthora cactorum.</title>
        <authorList>
            <person name="Armitage A.D."/>
            <person name="Nellist C.F."/>
            <person name="Bates H."/>
            <person name="Vickerstaff R.J."/>
            <person name="Harrison R.J."/>
        </authorList>
    </citation>
    <scope>NUCLEOTIDE SEQUENCE</scope>
    <source>
        <strain evidence="13">4032</strain>
        <strain evidence="14">4040</strain>
        <strain evidence="15">P421</strain>
    </source>
</reference>
<comment type="catalytic activity">
    <reaction evidence="9">
        <text>L-threonyl-[protein] + ATP = O-phospho-L-threonyl-[protein] + ADP + H(+)</text>
        <dbReference type="Rhea" id="RHEA:46608"/>
        <dbReference type="Rhea" id="RHEA-COMP:11060"/>
        <dbReference type="Rhea" id="RHEA-COMP:11605"/>
        <dbReference type="ChEBI" id="CHEBI:15378"/>
        <dbReference type="ChEBI" id="CHEBI:30013"/>
        <dbReference type="ChEBI" id="CHEBI:30616"/>
        <dbReference type="ChEBI" id="CHEBI:61977"/>
        <dbReference type="ChEBI" id="CHEBI:456216"/>
        <dbReference type="EC" id="2.7.11.1"/>
    </reaction>
    <physiologicalReaction direction="left-to-right" evidence="9">
        <dbReference type="Rhea" id="RHEA:46609"/>
    </physiologicalReaction>
</comment>
<dbReference type="SUPFAM" id="SSF56112">
    <property type="entry name" value="Protein kinase-like (PK-like)"/>
    <property type="match status" value="1"/>
</dbReference>
<dbReference type="CDD" id="cd13996">
    <property type="entry name" value="STKc_EIF2AK"/>
    <property type="match status" value="1"/>
</dbReference>
<dbReference type="VEuPathDB" id="FungiDB:PC110_g2815"/>
<dbReference type="Proteomes" id="UP000251314">
    <property type="component" value="Unassembled WGS sequence"/>
</dbReference>
<proteinExistence type="inferred from homology"/>
<evidence type="ECO:0000256" key="9">
    <source>
        <dbReference type="ARBA" id="ARBA00048659"/>
    </source>
</evidence>
<keyword evidence="5" id="KW-0418">Kinase</keyword>